<feature type="region of interest" description="Disordered" evidence="1">
    <location>
        <begin position="584"/>
        <end position="760"/>
    </location>
</feature>
<feature type="region of interest" description="Disordered" evidence="1">
    <location>
        <begin position="495"/>
        <end position="550"/>
    </location>
</feature>
<feature type="compositionally biased region" description="Pro residues" evidence="1">
    <location>
        <begin position="509"/>
        <end position="527"/>
    </location>
</feature>
<accession>A0A0F7UYL8</accession>
<evidence type="ECO:0000313" key="3">
    <source>
        <dbReference type="EMBL" id="CEL75288.1"/>
    </source>
</evidence>
<keyword evidence="2" id="KW-1133">Transmembrane helix</keyword>
<feature type="compositionally biased region" description="Basic and acidic residues" evidence="1">
    <location>
        <begin position="455"/>
        <end position="464"/>
    </location>
</feature>
<feature type="transmembrane region" description="Helical" evidence="2">
    <location>
        <begin position="24"/>
        <end position="44"/>
    </location>
</feature>
<dbReference type="EMBL" id="LN714498">
    <property type="protein sequence ID" value="CEL75288.1"/>
    <property type="molecule type" value="Genomic_DNA"/>
</dbReference>
<evidence type="ECO:0000256" key="2">
    <source>
        <dbReference type="SAM" id="Phobius"/>
    </source>
</evidence>
<proteinExistence type="predicted"/>
<reference evidence="3" key="1">
    <citation type="journal article" date="2015" name="PLoS ONE">
        <title>Comprehensive Evaluation of Toxoplasma gondii VEG and Neospora caninum LIV Genomes with Tachyzoite Stage Transcriptome and Proteome Defines Novel Transcript Features.</title>
        <authorList>
            <person name="Ramaprasad A."/>
            <person name="Mourier T."/>
            <person name="Naeem R."/>
            <person name="Malas T.B."/>
            <person name="Moussa E."/>
            <person name="Panigrahi A."/>
            <person name="Vermont S.J."/>
            <person name="Otto T.D."/>
            <person name="Wastling J."/>
            <person name="Pain A."/>
        </authorList>
    </citation>
    <scope>NUCLEOTIDE SEQUENCE</scope>
    <source>
        <strain evidence="3">VEG</strain>
    </source>
</reference>
<organism evidence="3">
    <name type="scientific">Toxoplasma gondii (strain ATCC 50861 / VEG)</name>
    <dbReference type="NCBI Taxonomy" id="432359"/>
    <lineage>
        <taxon>Eukaryota</taxon>
        <taxon>Sar</taxon>
        <taxon>Alveolata</taxon>
        <taxon>Apicomplexa</taxon>
        <taxon>Conoidasida</taxon>
        <taxon>Coccidia</taxon>
        <taxon>Eucoccidiorida</taxon>
        <taxon>Eimeriorina</taxon>
        <taxon>Sarcocystidae</taxon>
        <taxon>Toxoplasma</taxon>
    </lineage>
</organism>
<protein>
    <submittedName>
        <fullName evidence="3">Uncharacterized protein</fullName>
    </submittedName>
</protein>
<feature type="region of interest" description="Disordered" evidence="1">
    <location>
        <begin position="146"/>
        <end position="169"/>
    </location>
</feature>
<keyword evidence="2" id="KW-0812">Transmembrane</keyword>
<sequence>MADEKRRVPRVGGPPDQLRYQLRFLSALFNDVLLYSSLVALVHFNNLLVSPGVIRETFHRFVSQPPSAGNLNEDNYNIPQVDEDEREYPLIANEHAEIEAALDALFTHVCPSVCVFRMGRLRRRCCCRRLLQGSAVISDNHTKVLGETSMTGSDGSGSLPHPSPGAISHTVPGVVLRQLAAWQPPRADPSDQGEPPPPSPPRTESVGSRASAGSDSVVAVPGSGVGEESSPPRVAAATPRARDPFGSSSSGDSMHAAGFSTRLHRRTVSAPTTPSLRRKIGGSGRGERPAGDFAEPSGAVPHQLLPPTLPPPRRWGTLRLSRRGRKRPSLATGVAAETPDPPASVASTPRLLRRMLGSTIKSEKKSGAPSPAGGALTLYPSVPPTPTQQRRKDGFPYKGGSPTDEPGVGGSAAVFLNTPAGSQGDGQRGPISSEVGEGGGNDEGAVDSGLGPRLDFAEGDDKQGGESPSPCDRSSLFRRLRAALITSFRSAGVFWSSQRPRKGSSPCSPSSPCPVPSPASRPLPEIPLDPQIVSASGTRQDSEEEVEEEPTYMLMEQIGQWSPPLDESDYMPYVPGALSLASSLYSTSARHSRKNTDPENPYLSPRSTPATTRVPGHYPTQPLPRPLLSESDDVFTSPGPDYSAEPVYMTPRSTPAIPVVKGHRPRRPVPLPPSPRNLASPPHPGHIPIPQILVSAPRLSLEASVRPGHSHSPQRPRSSLASEAVSRPHSGSSSSSEPRPLTVKTPRTSTGSSGKGSEAP</sequence>
<feature type="compositionally biased region" description="Pro residues" evidence="1">
    <location>
        <begin position="668"/>
        <end position="687"/>
    </location>
</feature>
<gene>
    <name evidence="3" type="ORF">BN1205_018155</name>
</gene>
<name>A0A0F7UYL8_TOXGV</name>
<evidence type="ECO:0000256" key="1">
    <source>
        <dbReference type="SAM" id="MobiDB-lite"/>
    </source>
</evidence>
<keyword evidence="2" id="KW-0472">Membrane</keyword>
<feature type="compositionally biased region" description="Polar residues" evidence="1">
    <location>
        <begin position="205"/>
        <end position="214"/>
    </location>
</feature>
<feature type="region of interest" description="Disordered" evidence="1">
    <location>
        <begin position="184"/>
        <end position="475"/>
    </location>
</feature>
<dbReference type="AlphaFoldDB" id="A0A0F7UYL8"/>